<evidence type="ECO:0000313" key="5">
    <source>
        <dbReference type="Proteomes" id="UP000295680"/>
    </source>
</evidence>
<sequence>MDCPRCGSANLDRAGTCANCQAELPNAPRRRGWLWRHPLLTSVAGALVSALIGGVFLLVKSSGDVVLIGVDKTQGNPFVPGNHDPSVPGPGVVPPLPDVPPRDPNNRQRIPGGEPGGHGRSGDGVSCDVSAHLKYLTDPAHAAAAAAWAGVIGIQPADIPGYVNRLTPVRLRFDTRVTNYDYKDGHADGFQAALQAGTAVLVDDQGVPRMKCNCGNPLMEPNGPADKGSVAGYAKNPQDAWDRFDPGQVVTFTGGTHVDRFVLVDLDDGQAYQRGVGSNGRDAPIGRGDPACGILAVTTNCGGPGPQATPADAEALDKAVRRLTDAVRNKDCKGLFDLMSARAITQLGLNSAESLSNCQQSFQALESFGGITINEIKVLSQTGARAEISITATISGQSVTEQDHMVRENGNWKVDIAG</sequence>
<feature type="domain" description="DUF6777" evidence="3">
    <location>
        <begin position="109"/>
        <end position="277"/>
    </location>
</feature>
<keyword evidence="2" id="KW-0812">Transmembrane</keyword>
<name>A0A4R2J324_9PSEU</name>
<evidence type="ECO:0000256" key="2">
    <source>
        <dbReference type="SAM" id="Phobius"/>
    </source>
</evidence>
<accession>A0A4R2J324</accession>
<dbReference type="Pfam" id="PF20568">
    <property type="entry name" value="DUF6777"/>
    <property type="match status" value="1"/>
</dbReference>
<protein>
    <recommendedName>
        <fullName evidence="3">DUF6777 domain-containing protein</fullName>
    </recommendedName>
</protein>
<reference evidence="4 5" key="1">
    <citation type="submission" date="2019-03" db="EMBL/GenBank/DDBJ databases">
        <title>Genomic Encyclopedia of Type Strains, Phase IV (KMG-IV): sequencing the most valuable type-strain genomes for metagenomic binning, comparative biology and taxonomic classification.</title>
        <authorList>
            <person name="Goeker M."/>
        </authorList>
    </citation>
    <scope>NUCLEOTIDE SEQUENCE [LARGE SCALE GENOMIC DNA]</scope>
    <source>
        <strain evidence="4 5">DSM 45934</strain>
    </source>
</reference>
<feature type="compositionally biased region" description="Pro residues" evidence="1">
    <location>
        <begin position="87"/>
        <end position="99"/>
    </location>
</feature>
<evidence type="ECO:0000313" key="4">
    <source>
        <dbReference type="EMBL" id="TCO52294.1"/>
    </source>
</evidence>
<proteinExistence type="predicted"/>
<dbReference type="InterPro" id="IPR046704">
    <property type="entry name" value="DUF6777"/>
</dbReference>
<feature type="transmembrane region" description="Helical" evidence="2">
    <location>
        <begin position="39"/>
        <end position="59"/>
    </location>
</feature>
<evidence type="ECO:0000259" key="3">
    <source>
        <dbReference type="Pfam" id="PF20568"/>
    </source>
</evidence>
<keyword evidence="2" id="KW-1133">Transmembrane helix</keyword>
<evidence type="ECO:0000256" key="1">
    <source>
        <dbReference type="SAM" id="MobiDB-lite"/>
    </source>
</evidence>
<keyword evidence="2" id="KW-0472">Membrane</keyword>
<dbReference type="EMBL" id="SLWS01000012">
    <property type="protein sequence ID" value="TCO52294.1"/>
    <property type="molecule type" value="Genomic_DNA"/>
</dbReference>
<dbReference type="AlphaFoldDB" id="A0A4R2J324"/>
<comment type="caution">
    <text evidence="4">The sequence shown here is derived from an EMBL/GenBank/DDBJ whole genome shotgun (WGS) entry which is preliminary data.</text>
</comment>
<dbReference type="Proteomes" id="UP000295680">
    <property type="component" value="Unassembled WGS sequence"/>
</dbReference>
<keyword evidence="5" id="KW-1185">Reference proteome</keyword>
<organism evidence="4 5">
    <name type="scientific">Actinocrispum wychmicini</name>
    <dbReference type="NCBI Taxonomy" id="1213861"/>
    <lineage>
        <taxon>Bacteria</taxon>
        <taxon>Bacillati</taxon>
        <taxon>Actinomycetota</taxon>
        <taxon>Actinomycetes</taxon>
        <taxon>Pseudonocardiales</taxon>
        <taxon>Pseudonocardiaceae</taxon>
        <taxon>Actinocrispum</taxon>
    </lineage>
</organism>
<feature type="region of interest" description="Disordered" evidence="1">
    <location>
        <begin position="77"/>
        <end position="124"/>
    </location>
</feature>
<gene>
    <name evidence="4" type="ORF">EV192_11225</name>
</gene>